<evidence type="ECO:0000256" key="2">
    <source>
        <dbReference type="SAM" id="MobiDB-lite"/>
    </source>
</evidence>
<reference evidence="4 5" key="1">
    <citation type="submission" date="2020-06" db="EMBL/GenBank/DDBJ databases">
        <authorList>
            <person name="Li R."/>
            <person name="Bekaert M."/>
        </authorList>
    </citation>
    <scope>NUCLEOTIDE SEQUENCE [LARGE SCALE GENOMIC DNA]</scope>
    <source>
        <strain evidence="5">wild</strain>
    </source>
</reference>
<feature type="compositionally biased region" description="Polar residues" evidence="2">
    <location>
        <begin position="68"/>
        <end position="120"/>
    </location>
</feature>
<dbReference type="SUPFAM" id="SSF57756">
    <property type="entry name" value="Retrovirus zinc finger-like domains"/>
    <property type="match status" value="1"/>
</dbReference>
<evidence type="ECO:0000313" key="4">
    <source>
        <dbReference type="EMBL" id="CAC5381216.1"/>
    </source>
</evidence>
<sequence length="291" mass="32505">MNTSSTTSDNMFSKLLEGFNEMQNSMKKILQTNKGKNEQPRFGGTSRKKSFQCFHCKEEGHMKKDCPSLNNAYRDNSQTRDQSLNNPYLDNSQARSQSFNNPYHDNSLTQRNTGNESNQDTLNYKGLDRPHSSFKICSISKSCWLADVRINDTSFDMLVDTGSDVTLVSSEIFNKLGFNKMFLNEVSAKLNTADGDPLEVIRMTTISLFIGEQLIAHTVIVAGLGELDGILGIDFLSKNNVSIDTANGTLKSPNFDVCLHKDKSLSSTCARVHLTETVHIPPNSKFLHMVK</sequence>
<dbReference type="GO" id="GO:0004190">
    <property type="term" value="F:aspartic-type endopeptidase activity"/>
    <property type="evidence" value="ECO:0007669"/>
    <property type="project" value="InterPro"/>
</dbReference>
<organism evidence="4 5">
    <name type="scientific">Mytilus coruscus</name>
    <name type="common">Sea mussel</name>
    <dbReference type="NCBI Taxonomy" id="42192"/>
    <lineage>
        <taxon>Eukaryota</taxon>
        <taxon>Metazoa</taxon>
        <taxon>Spiralia</taxon>
        <taxon>Lophotrochozoa</taxon>
        <taxon>Mollusca</taxon>
        <taxon>Bivalvia</taxon>
        <taxon>Autobranchia</taxon>
        <taxon>Pteriomorphia</taxon>
        <taxon>Mytilida</taxon>
        <taxon>Mytiloidea</taxon>
        <taxon>Mytilidae</taxon>
        <taxon>Mytilinae</taxon>
        <taxon>Mytilus</taxon>
    </lineage>
</organism>
<dbReference type="PROSITE" id="PS50158">
    <property type="entry name" value="ZF_CCHC"/>
    <property type="match status" value="1"/>
</dbReference>
<proteinExistence type="predicted"/>
<dbReference type="GO" id="GO:0003676">
    <property type="term" value="F:nucleic acid binding"/>
    <property type="evidence" value="ECO:0007669"/>
    <property type="project" value="InterPro"/>
</dbReference>
<dbReference type="PANTHER" id="PTHR46888">
    <property type="entry name" value="ZINC KNUCKLE DOMAINCONTAINING PROTEIN-RELATED"/>
    <property type="match status" value="1"/>
</dbReference>
<dbReference type="SUPFAM" id="SSF50630">
    <property type="entry name" value="Acid proteases"/>
    <property type="match status" value="1"/>
</dbReference>
<dbReference type="SMART" id="SM00343">
    <property type="entry name" value="ZnF_C2HC"/>
    <property type="match status" value="1"/>
</dbReference>
<dbReference type="Proteomes" id="UP000507470">
    <property type="component" value="Unassembled WGS sequence"/>
</dbReference>
<protein>
    <recommendedName>
        <fullName evidence="3">CCHC-type domain-containing protein</fullName>
    </recommendedName>
</protein>
<dbReference type="InterPro" id="IPR021109">
    <property type="entry name" value="Peptidase_aspartic_dom_sf"/>
</dbReference>
<dbReference type="OrthoDB" id="6158722at2759"/>
<evidence type="ECO:0000259" key="3">
    <source>
        <dbReference type="PROSITE" id="PS50158"/>
    </source>
</evidence>
<name>A0A6J8BCA0_MYTCO</name>
<accession>A0A6J8BCA0</accession>
<feature type="domain" description="CCHC-type" evidence="3">
    <location>
        <begin position="53"/>
        <end position="68"/>
    </location>
</feature>
<dbReference type="InterPro" id="IPR001878">
    <property type="entry name" value="Znf_CCHC"/>
</dbReference>
<dbReference type="GO" id="GO:0008270">
    <property type="term" value="F:zinc ion binding"/>
    <property type="evidence" value="ECO:0007669"/>
    <property type="project" value="UniProtKB-KW"/>
</dbReference>
<dbReference type="InterPro" id="IPR036875">
    <property type="entry name" value="Znf_CCHC_sf"/>
</dbReference>
<dbReference type="GO" id="GO:0006508">
    <property type="term" value="P:proteolysis"/>
    <property type="evidence" value="ECO:0007669"/>
    <property type="project" value="InterPro"/>
</dbReference>
<dbReference type="Pfam" id="PF13975">
    <property type="entry name" value="gag-asp_proteas"/>
    <property type="match status" value="1"/>
</dbReference>
<dbReference type="InterPro" id="IPR001969">
    <property type="entry name" value="Aspartic_peptidase_AS"/>
</dbReference>
<evidence type="ECO:0000256" key="1">
    <source>
        <dbReference type="PROSITE-ProRule" id="PRU00047"/>
    </source>
</evidence>
<evidence type="ECO:0000313" key="5">
    <source>
        <dbReference type="Proteomes" id="UP000507470"/>
    </source>
</evidence>
<dbReference type="PROSITE" id="PS00141">
    <property type="entry name" value="ASP_PROTEASE"/>
    <property type="match status" value="1"/>
</dbReference>
<keyword evidence="1" id="KW-0863">Zinc-finger</keyword>
<dbReference type="Gene3D" id="4.10.60.10">
    <property type="entry name" value="Zinc finger, CCHC-type"/>
    <property type="match status" value="1"/>
</dbReference>
<gene>
    <name evidence="4" type="ORF">MCOR_17116</name>
</gene>
<dbReference type="AlphaFoldDB" id="A0A6J8BCA0"/>
<feature type="region of interest" description="Disordered" evidence="2">
    <location>
        <begin position="65"/>
        <end position="120"/>
    </location>
</feature>
<dbReference type="EMBL" id="CACVKT020003010">
    <property type="protein sequence ID" value="CAC5381216.1"/>
    <property type="molecule type" value="Genomic_DNA"/>
</dbReference>
<dbReference type="CDD" id="cd00303">
    <property type="entry name" value="retropepsin_like"/>
    <property type="match status" value="1"/>
</dbReference>
<keyword evidence="5" id="KW-1185">Reference proteome</keyword>
<keyword evidence="1" id="KW-0862">Zinc</keyword>
<keyword evidence="1" id="KW-0479">Metal-binding</keyword>
<dbReference type="Pfam" id="PF00098">
    <property type="entry name" value="zf-CCHC"/>
    <property type="match status" value="1"/>
</dbReference>
<dbReference type="PANTHER" id="PTHR46888:SF1">
    <property type="entry name" value="RIBONUCLEASE H"/>
    <property type="match status" value="1"/>
</dbReference>
<dbReference type="Gene3D" id="2.40.70.10">
    <property type="entry name" value="Acid Proteases"/>
    <property type="match status" value="1"/>
</dbReference>